<protein>
    <submittedName>
        <fullName evidence="2">Uncharacterized protein</fullName>
    </submittedName>
</protein>
<gene>
    <name evidence="2" type="ORF">OE88DRAFT_1635269</name>
</gene>
<dbReference type="OrthoDB" id="3267800at2759"/>
<dbReference type="Proteomes" id="UP000305948">
    <property type="component" value="Unassembled WGS sequence"/>
</dbReference>
<accession>A0A5C3N2S1</accession>
<keyword evidence="3" id="KW-1185">Reference proteome</keyword>
<dbReference type="EMBL" id="ML213521">
    <property type="protein sequence ID" value="TFK48061.1"/>
    <property type="molecule type" value="Genomic_DNA"/>
</dbReference>
<organism evidence="2 3">
    <name type="scientific">Heliocybe sulcata</name>
    <dbReference type="NCBI Taxonomy" id="5364"/>
    <lineage>
        <taxon>Eukaryota</taxon>
        <taxon>Fungi</taxon>
        <taxon>Dikarya</taxon>
        <taxon>Basidiomycota</taxon>
        <taxon>Agaricomycotina</taxon>
        <taxon>Agaricomycetes</taxon>
        <taxon>Gloeophyllales</taxon>
        <taxon>Gloeophyllaceae</taxon>
        <taxon>Heliocybe</taxon>
    </lineage>
</organism>
<reference evidence="2 3" key="1">
    <citation type="journal article" date="2019" name="Nat. Ecol. Evol.">
        <title>Megaphylogeny resolves global patterns of mushroom evolution.</title>
        <authorList>
            <person name="Varga T."/>
            <person name="Krizsan K."/>
            <person name="Foldi C."/>
            <person name="Dima B."/>
            <person name="Sanchez-Garcia M."/>
            <person name="Sanchez-Ramirez S."/>
            <person name="Szollosi G.J."/>
            <person name="Szarkandi J.G."/>
            <person name="Papp V."/>
            <person name="Albert L."/>
            <person name="Andreopoulos W."/>
            <person name="Angelini C."/>
            <person name="Antonin V."/>
            <person name="Barry K.W."/>
            <person name="Bougher N.L."/>
            <person name="Buchanan P."/>
            <person name="Buyck B."/>
            <person name="Bense V."/>
            <person name="Catcheside P."/>
            <person name="Chovatia M."/>
            <person name="Cooper J."/>
            <person name="Damon W."/>
            <person name="Desjardin D."/>
            <person name="Finy P."/>
            <person name="Geml J."/>
            <person name="Haridas S."/>
            <person name="Hughes K."/>
            <person name="Justo A."/>
            <person name="Karasinski D."/>
            <person name="Kautmanova I."/>
            <person name="Kiss B."/>
            <person name="Kocsube S."/>
            <person name="Kotiranta H."/>
            <person name="LaButti K.M."/>
            <person name="Lechner B.E."/>
            <person name="Liimatainen K."/>
            <person name="Lipzen A."/>
            <person name="Lukacs Z."/>
            <person name="Mihaltcheva S."/>
            <person name="Morgado L.N."/>
            <person name="Niskanen T."/>
            <person name="Noordeloos M.E."/>
            <person name="Ohm R.A."/>
            <person name="Ortiz-Santana B."/>
            <person name="Ovrebo C."/>
            <person name="Racz N."/>
            <person name="Riley R."/>
            <person name="Savchenko A."/>
            <person name="Shiryaev A."/>
            <person name="Soop K."/>
            <person name="Spirin V."/>
            <person name="Szebenyi C."/>
            <person name="Tomsovsky M."/>
            <person name="Tulloss R.E."/>
            <person name="Uehling J."/>
            <person name="Grigoriev I.V."/>
            <person name="Vagvolgyi C."/>
            <person name="Papp T."/>
            <person name="Martin F.M."/>
            <person name="Miettinen O."/>
            <person name="Hibbett D.S."/>
            <person name="Nagy L.G."/>
        </authorList>
    </citation>
    <scope>NUCLEOTIDE SEQUENCE [LARGE SCALE GENOMIC DNA]</scope>
    <source>
        <strain evidence="2 3">OMC1185</strain>
    </source>
</reference>
<name>A0A5C3N2S1_9AGAM</name>
<evidence type="ECO:0000256" key="1">
    <source>
        <dbReference type="SAM" id="MobiDB-lite"/>
    </source>
</evidence>
<feature type="region of interest" description="Disordered" evidence="1">
    <location>
        <begin position="1"/>
        <end position="34"/>
    </location>
</feature>
<sequence>MRAKSSLKKRASIKSGVFSTGPGTIGPAISPEPDLRMSLRERTAESVLTPRQKSKITKEELKEGKRLSKIIQTEQKAERQALELTMKELAELTKLQKQAMKDESRAHTAHATTLKGFHKTELAYLAARAKYESALTDLKNAEEGLEQTRRHAEMVTDMVREKMREVEELRGMKRVDDRERAVKVTELRGKMTGTATNQ</sequence>
<dbReference type="AlphaFoldDB" id="A0A5C3N2S1"/>
<proteinExistence type="predicted"/>
<feature type="compositionally biased region" description="Basic residues" evidence="1">
    <location>
        <begin position="1"/>
        <end position="12"/>
    </location>
</feature>
<evidence type="ECO:0000313" key="2">
    <source>
        <dbReference type="EMBL" id="TFK48061.1"/>
    </source>
</evidence>
<evidence type="ECO:0000313" key="3">
    <source>
        <dbReference type="Proteomes" id="UP000305948"/>
    </source>
</evidence>